<evidence type="ECO:0000256" key="2">
    <source>
        <dbReference type="SAM" id="SignalP"/>
    </source>
</evidence>
<evidence type="ECO:0000313" key="3">
    <source>
        <dbReference type="EMBL" id="MFC6237357.1"/>
    </source>
</evidence>
<feature type="region of interest" description="Disordered" evidence="1">
    <location>
        <begin position="26"/>
        <end position="68"/>
    </location>
</feature>
<feature type="compositionally biased region" description="Low complexity" evidence="1">
    <location>
        <begin position="27"/>
        <end position="62"/>
    </location>
</feature>
<keyword evidence="4" id="KW-1185">Reference proteome</keyword>
<feature type="signal peptide" evidence="2">
    <location>
        <begin position="1"/>
        <end position="20"/>
    </location>
</feature>
<proteinExistence type="predicted"/>
<evidence type="ECO:0008006" key="5">
    <source>
        <dbReference type="Google" id="ProtNLM"/>
    </source>
</evidence>
<organism evidence="3 4">
    <name type="scientific">Longivirga aurantiaca</name>
    <dbReference type="NCBI Taxonomy" id="1837743"/>
    <lineage>
        <taxon>Bacteria</taxon>
        <taxon>Bacillati</taxon>
        <taxon>Actinomycetota</taxon>
        <taxon>Actinomycetes</taxon>
        <taxon>Sporichthyales</taxon>
        <taxon>Sporichthyaceae</taxon>
        <taxon>Longivirga</taxon>
    </lineage>
</organism>
<name>A0ABW1SZ86_9ACTN</name>
<evidence type="ECO:0000256" key="1">
    <source>
        <dbReference type="SAM" id="MobiDB-lite"/>
    </source>
</evidence>
<protein>
    <recommendedName>
        <fullName evidence="5">Lipoprotein</fullName>
    </recommendedName>
</protein>
<comment type="caution">
    <text evidence="3">The sequence shown here is derived from an EMBL/GenBank/DDBJ whole genome shotgun (WGS) entry which is preliminary data.</text>
</comment>
<reference evidence="4" key="1">
    <citation type="journal article" date="2019" name="Int. J. Syst. Evol. Microbiol.">
        <title>The Global Catalogue of Microorganisms (GCM) 10K type strain sequencing project: providing services to taxonomists for standard genome sequencing and annotation.</title>
        <authorList>
            <consortium name="The Broad Institute Genomics Platform"/>
            <consortium name="The Broad Institute Genome Sequencing Center for Infectious Disease"/>
            <person name="Wu L."/>
            <person name="Ma J."/>
        </authorList>
    </citation>
    <scope>NUCLEOTIDE SEQUENCE [LARGE SCALE GENOMIC DNA]</scope>
    <source>
        <strain evidence="4">CGMCC 4.7317</strain>
    </source>
</reference>
<feature type="chain" id="PRO_5045771560" description="Lipoprotein" evidence="2">
    <location>
        <begin position="21"/>
        <end position="156"/>
    </location>
</feature>
<dbReference type="PROSITE" id="PS51257">
    <property type="entry name" value="PROKAR_LIPOPROTEIN"/>
    <property type="match status" value="1"/>
</dbReference>
<dbReference type="RefSeq" id="WP_386764585.1">
    <property type="nucleotide sequence ID" value="NZ_JBHSTI010000008.1"/>
</dbReference>
<gene>
    <name evidence="3" type="ORF">ACFQGU_05680</name>
</gene>
<dbReference type="Proteomes" id="UP001596138">
    <property type="component" value="Unassembled WGS sequence"/>
</dbReference>
<accession>A0ABW1SZ86</accession>
<evidence type="ECO:0000313" key="4">
    <source>
        <dbReference type="Proteomes" id="UP001596138"/>
    </source>
</evidence>
<keyword evidence="2" id="KW-0732">Signal</keyword>
<dbReference type="EMBL" id="JBHSTI010000008">
    <property type="protein sequence ID" value="MFC6237357.1"/>
    <property type="molecule type" value="Genomic_DNA"/>
</dbReference>
<sequence length="156" mass="15264">MRTRAIAAAALLLLTVTACTGGTDPVATSSAPGSSSAAATSSAPASPSASDTPSETASEEPTLGPTTSVPPAIAAFQLCGTVLGLAAGFIGQVAPEQLAEGRTIAEQARAEYVDDGSGLAQKADAVLEAVEFADQAKVVSSARAFGDACQLVNPGT</sequence>